<evidence type="ECO:0000313" key="1">
    <source>
        <dbReference type="EMBL" id="CAD1817043.1"/>
    </source>
</evidence>
<accession>A0A6V7NEQ9</accession>
<proteinExistence type="predicted"/>
<name>A0A6V7NEQ9_ANACO</name>
<protein>
    <recommendedName>
        <fullName evidence="2">Reverse transcriptase domain-containing protein</fullName>
    </recommendedName>
</protein>
<organism evidence="1">
    <name type="scientific">Ananas comosus var. bracteatus</name>
    <name type="common">red pineapple</name>
    <dbReference type="NCBI Taxonomy" id="296719"/>
    <lineage>
        <taxon>Eukaryota</taxon>
        <taxon>Viridiplantae</taxon>
        <taxon>Streptophyta</taxon>
        <taxon>Embryophyta</taxon>
        <taxon>Tracheophyta</taxon>
        <taxon>Spermatophyta</taxon>
        <taxon>Magnoliopsida</taxon>
        <taxon>Liliopsida</taxon>
        <taxon>Poales</taxon>
        <taxon>Bromeliaceae</taxon>
        <taxon>Bromelioideae</taxon>
        <taxon>Ananas</taxon>
    </lineage>
</organism>
<dbReference type="AlphaFoldDB" id="A0A6V7NEQ9"/>
<reference evidence="1" key="1">
    <citation type="submission" date="2020-07" db="EMBL/GenBank/DDBJ databases">
        <authorList>
            <person name="Lin J."/>
        </authorList>
    </citation>
    <scope>NUCLEOTIDE SEQUENCE</scope>
</reference>
<sequence length="122" mass="13769">MLSSPQPIANHLFSFVSDQLGMEHASSATINLREIYRDELLDLSSLQAPFSLLEVRKALFSCAPEKAPGPDGLPMIFYQRFWNLLKLDIMAVFNSLYSANELNSSWLCLILKKKEALSAKDF</sequence>
<gene>
    <name evidence="1" type="ORF">CB5_LOCUS254</name>
</gene>
<dbReference type="EMBL" id="LR862129">
    <property type="protein sequence ID" value="CAD1817043.1"/>
    <property type="molecule type" value="Genomic_DNA"/>
</dbReference>
<evidence type="ECO:0008006" key="2">
    <source>
        <dbReference type="Google" id="ProtNLM"/>
    </source>
</evidence>